<dbReference type="EMBL" id="BKAJ01000221">
    <property type="protein sequence ID" value="GEP61417.1"/>
    <property type="molecule type" value="Genomic_DNA"/>
</dbReference>
<dbReference type="InterPro" id="IPR024474">
    <property type="entry name" value="Znf_dom_IS66"/>
</dbReference>
<organism evidence="2 3">
    <name type="scientific">Reyranella soli</name>
    <dbReference type="NCBI Taxonomy" id="1230389"/>
    <lineage>
        <taxon>Bacteria</taxon>
        <taxon>Pseudomonadati</taxon>
        <taxon>Pseudomonadota</taxon>
        <taxon>Alphaproteobacteria</taxon>
        <taxon>Hyphomicrobiales</taxon>
        <taxon>Reyranellaceae</taxon>
        <taxon>Reyranella</taxon>
    </lineage>
</organism>
<reference evidence="2 3" key="1">
    <citation type="submission" date="2019-07" db="EMBL/GenBank/DDBJ databases">
        <title>Whole genome shotgun sequence of Reyranella soli NBRC 108950.</title>
        <authorList>
            <person name="Hosoyama A."/>
            <person name="Uohara A."/>
            <person name="Ohji S."/>
            <person name="Ichikawa N."/>
        </authorList>
    </citation>
    <scope>NUCLEOTIDE SEQUENCE [LARGE SCALE GENOMIC DNA]</scope>
    <source>
        <strain evidence="2 3">NBRC 108950</strain>
    </source>
</reference>
<evidence type="ECO:0000259" key="1">
    <source>
        <dbReference type="Pfam" id="PF13005"/>
    </source>
</evidence>
<dbReference type="AlphaFoldDB" id="A0A512NR49"/>
<evidence type="ECO:0000313" key="3">
    <source>
        <dbReference type="Proteomes" id="UP000321058"/>
    </source>
</evidence>
<dbReference type="Pfam" id="PF13005">
    <property type="entry name" value="zf-IS66"/>
    <property type="match status" value="1"/>
</dbReference>
<keyword evidence="3" id="KW-1185">Reference proteome</keyword>
<accession>A0A512NR49</accession>
<protein>
    <recommendedName>
        <fullName evidence="1">Transposase IS66 zinc-finger binding domain-containing protein</fullName>
    </recommendedName>
</protein>
<dbReference type="OrthoDB" id="7283499at2"/>
<gene>
    <name evidence="2" type="ORF">RSO01_85830</name>
</gene>
<name>A0A512NR49_9HYPH</name>
<evidence type="ECO:0000313" key="2">
    <source>
        <dbReference type="EMBL" id="GEP61417.1"/>
    </source>
</evidence>
<dbReference type="RefSeq" id="WP_147156713.1">
    <property type="nucleotide sequence ID" value="NZ_BKAJ01000221.1"/>
</dbReference>
<dbReference type="Proteomes" id="UP000321058">
    <property type="component" value="Unassembled WGS sequence"/>
</dbReference>
<sequence length="65" mass="7217">MWSGGVHHQFTRPARPAGRCSITCRARIVYPVPSAYPCCGDAAHKLGEDVTEVLELVPRQWKVIV</sequence>
<proteinExistence type="predicted"/>
<feature type="domain" description="Transposase IS66 zinc-finger binding" evidence="1">
    <location>
        <begin position="37"/>
        <end position="64"/>
    </location>
</feature>
<comment type="caution">
    <text evidence="2">The sequence shown here is derived from an EMBL/GenBank/DDBJ whole genome shotgun (WGS) entry which is preliminary data.</text>
</comment>